<dbReference type="PROSITE" id="PS50222">
    <property type="entry name" value="EF_HAND_2"/>
    <property type="match status" value="1"/>
</dbReference>
<reference evidence="6 7" key="1">
    <citation type="submission" date="2015-10" db="EMBL/GenBank/DDBJ databases">
        <authorList>
            <person name="Gilbert D.G."/>
        </authorList>
    </citation>
    <scope>NUCLEOTIDE SEQUENCE [LARGE SCALE GENOMIC DNA]</scope>
    <source>
        <strain evidence="6">FVVF132</strain>
    </source>
</reference>
<keyword evidence="7" id="KW-1185">Reference proteome</keyword>
<proteinExistence type="inferred from homology"/>
<dbReference type="PROSITE" id="PS00303">
    <property type="entry name" value="S100_CABP"/>
    <property type="match status" value="1"/>
</dbReference>
<protein>
    <recommendedName>
        <fullName evidence="5">EF-hand domain-containing protein</fullName>
    </recommendedName>
</protein>
<dbReference type="SMART" id="SM01394">
    <property type="entry name" value="S_100"/>
    <property type="match status" value="1"/>
</dbReference>
<evidence type="ECO:0000256" key="4">
    <source>
        <dbReference type="ARBA" id="ARBA00022837"/>
    </source>
</evidence>
<evidence type="ECO:0000313" key="7">
    <source>
        <dbReference type="Proteomes" id="UP000051836"/>
    </source>
</evidence>
<dbReference type="PANTHER" id="PTHR11639">
    <property type="entry name" value="S100 CALCIUM-BINDING PROTEIN"/>
    <property type="match status" value="1"/>
</dbReference>
<dbReference type="GO" id="GO:0048306">
    <property type="term" value="F:calcium-dependent protein binding"/>
    <property type="evidence" value="ECO:0007669"/>
    <property type="project" value="TreeGrafter"/>
</dbReference>
<dbReference type="PANTHER" id="PTHR11639:SF72">
    <property type="entry name" value="PROTEIN S100-Z"/>
    <property type="match status" value="1"/>
</dbReference>
<dbReference type="OrthoDB" id="26525at2759"/>
<dbReference type="SMART" id="SM00054">
    <property type="entry name" value="EFh"/>
    <property type="match status" value="1"/>
</dbReference>
<dbReference type="Pfam" id="PF01023">
    <property type="entry name" value="S_100"/>
    <property type="match status" value="1"/>
</dbReference>
<comment type="caution">
    <text evidence="6">The sequence shown here is derived from an EMBL/GenBank/DDBJ whole genome shotgun (WGS) entry which is preliminary data.</text>
</comment>
<evidence type="ECO:0000256" key="1">
    <source>
        <dbReference type="ARBA" id="ARBA00007323"/>
    </source>
</evidence>
<dbReference type="FunFam" id="1.10.238.10:FF:000044">
    <property type="entry name" value="Protein S100"/>
    <property type="match status" value="1"/>
</dbReference>
<keyword evidence="4" id="KW-0106">Calcium</keyword>
<evidence type="ECO:0000259" key="5">
    <source>
        <dbReference type="PROSITE" id="PS50222"/>
    </source>
</evidence>
<dbReference type="InterPro" id="IPR001751">
    <property type="entry name" value="S100/CaBP7/8-like_CS"/>
</dbReference>
<accession>A0A0Q3MSG0</accession>
<dbReference type="PROSITE" id="PS00018">
    <property type="entry name" value="EF_HAND_1"/>
    <property type="match status" value="1"/>
</dbReference>
<dbReference type="Gene3D" id="1.10.238.10">
    <property type="entry name" value="EF-hand"/>
    <property type="match status" value="1"/>
</dbReference>
<evidence type="ECO:0000256" key="2">
    <source>
        <dbReference type="ARBA" id="ARBA00022723"/>
    </source>
</evidence>
<name>A0A0Q3MSG0_AMAAE</name>
<dbReference type="AlphaFoldDB" id="A0A0Q3MSG0"/>
<keyword evidence="3" id="KW-0677">Repeat</keyword>
<dbReference type="CDD" id="cd05026">
    <property type="entry name" value="S-100Z"/>
    <property type="match status" value="1"/>
</dbReference>
<dbReference type="STRING" id="12930.A0A0Q3MSG0"/>
<dbReference type="EMBL" id="LMAW01000803">
    <property type="protein sequence ID" value="KQK85367.1"/>
    <property type="molecule type" value="Genomic_DNA"/>
</dbReference>
<evidence type="ECO:0000256" key="3">
    <source>
        <dbReference type="ARBA" id="ARBA00022737"/>
    </source>
</evidence>
<gene>
    <name evidence="6" type="ORF">AAES_40854</name>
</gene>
<evidence type="ECO:0000313" key="6">
    <source>
        <dbReference type="EMBL" id="KQK85367.1"/>
    </source>
</evidence>
<dbReference type="InterPro" id="IPR028490">
    <property type="entry name" value="S100Z"/>
</dbReference>
<comment type="similarity">
    <text evidence="1">Belongs to the S-100 family.</text>
</comment>
<dbReference type="InterPro" id="IPR011992">
    <property type="entry name" value="EF-hand-dom_pair"/>
</dbReference>
<dbReference type="GO" id="GO:0005509">
    <property type="term" value="F:calcium ion binding"/>
    <property type="evidence" value="ECO:0007669"/>
    <property type="project" value="InterPro"/>
</dbReference>
<dbReference type="InterPro" id="IPR018247">
    <property type="entry name" value="EF_Hand_1_Ca_BS"/>
</dbReference>
<sequence length="233" mass="26122">MAMPDLAAKVTASSTIKSRLQETLQYREVMSSHRTRATECGAVAWLLSEGAEVHVTYQPSCLRKPREIGVIQELAEDSVPQCTVAIHVPTLWGFRLISASLLNLDSRLDVQQISGYCLTLIHLALYPPDLPLIAMSTPLEDAMDTLIRIFHHYSGKEGDRYKLSKGELKELLTSELTDFLSGQKDPHLVDKIMKDLDSNKDNEVDFHEFVILVAALTVACNDFFEEQLKTEGF</sequence>
<dbReference type="InterPro" id="IPR002048">
    <property type="entry name" value="EF_hand_dom"/>
</dbReference>
<keyword evidence="2" id="KW-0479">Metal-binding</keyword>
<dbReference type="SUPFAM" id="SSF47473">
    <property type="entry name" value="EF-hand"/>
    <property type="match status" value="1"/>
</dbReference>
<organism evidence="6 7">
    <name type="scientific">Amazona aestiva</name>
    <name type="common">Blue-fronted Amazon parrot</name>
    <dbReference type="NCBI Taxonomy" id="12930"/>
    <lineage>
        <taxon>Eukaryota</taxon>
        <taxon>Metazoa</taxon>
        <taxon>Chordata</taxon>
        <taxon>Craniata</taxon>
        <taxon>Vertebrata</taxon>
        <taxon>Euteleostomi</taxon>
        <taxon>Archelosauria</taxon>
        <taxon>Archosauria</taxon>
        <taxon>Dinosauria</taxon>
        <taxon>Saurischia</taxon>
        <taxon>Theropoda</taxon>
        <taxon>Coelurosauria</taxon>
        <taxon>Aves</taxon>
        <taxon>Neognathae</taxon>
        <taxon>Neoaves</taxon>
        <taxon>Telluraves</taxon>
        <taxon>Australaves</taxon>
        <taxon>Psittaciformes</taxon>
        <taxon>Psittacidae</taxon>
        <taxon>Amazona</taxon>
    </lineage>
</organism>
<dbReference type="InterPro" id="IPR013787">
    <property type="entry name" value="S100_Ca-bd_sub"/>
</dbReference>
<feature type="domain" description="EF-hand" evidence="5">
    <location>
        <begin position="184"/>
        <end position="219"/>
    </location>
</feature>
<dbReference type="Proteomes" id="UP000051836">
    <property type="component" value="Unassembled WGS sequence"/>
</dbReference>